<dbReference type="Proteomes" id="UP000245768">
    <property type="component" value="Unassembled WGS sequence"/>
</dbReference>
<dbReference type="EMBL" id="KZ819636">
    <property type="protein sequence ID" value="PWN90381.1"/>
    <property type="molecule type" value="Genomic_DNA"/>
</dbReference>
<proteinExistence type="predicted"/>
<dbReference type="InParanoid" id="A0A316YMF5"/>
<accession>A0A316YMF5</accession>
<organism evidence="1 2">
    <name type="scientific">Acaromyces ingoldii</name>
    <dbReference type="NCBI Taxonomy" id="215250"/>
    <lineage>
        <taxon>Eukaryota</taxon>
        <taxon>Fungi</taxon>
        <taxon>Dikarya</taxon>
        <taxon>Basidiomycota</taxon>
        <taxon>Ustilaginomycotina</taxon>
        <taxon>Exobasidiomycetes</taxon>
        <taxon>Exobasidiales</taxon>
        <taxon>Cryptobasidiaceae</taxon>
        <taxon>Acaromyces</taxon>
    </lineage>
</organism>
<dbReference type="RefSeq" id="XP_025377579.1">
    <property type="nucleotide sequence ID" value="XM_025521680.1"/>
</dbReference>
<dbReference type="AlphaFoldDB" id="A0A316YMF5"/>
<keyword evidence="2" id="KW-1185">Reference proteome</keyword>
<name>A0A316YMF5_9BASI</name>
<protein>
    <submittedName>
        <fullName evidence="1">Uncharacterized protein</fullName>
    </submittedName>
</protein>
<gene>
    <name evidence="1" type="ORF">FA10DRAFT_266866</name>
</gene>
<reference evidence="1 2" key="1">
    <citation type="journal article" date="2018" name="Mol. Biol. Evol.">
        <title>Broad Genomic Sampling Reveals a Smut Pathogenic Ancestry of the Fungal Clade Ustilaginomycotina.</title>
        <authorList>
            <person name="Kijpornyongpan T."/>
            <person name="Mondo S.J."/>
            <person name="Barry K."/>
            <person name="Sandor L."/>
            <person name="Lee J."/>
            <person name="Lipzen A."/>
            <person name="Pangilinan J."/>
            <person name="LaButti K."/>
            <person name="Hainaut M."/>
            <person name="Henrissat B."/>
            <person name="Grigoriev I.V."/>
            <person name="Spatafora J.W."/>
            <person name="Aime M.C."/>
        </authorList>
    </citation>
    <scope>NUCLEOTIDE SEQUENCE [LARGE SCALE GENOMIC DNA]</scope>
    <source>
        <strain evidence="1 2">MCA 4198</strain>
    </source>
</reference>
<dbReference type="GeneID" id="37043596"/>
<sequence>MLSNKTALVITHGDAVSVVHRPSIKPSFGFLGLTSTASIERAQRQKQRTTLLPALRDSIAMVDASLKKFFRPCGSSLTLDLESTSAARLRSSRRLEGVKQRLACFSPNDEKSRRSDMELAIKKCVEQCNRAEPLTVLYTLAEEGALDSPMALPSGCL</sequence>
<evidence type="ECO:0000313" key="2">
    <source>
        <dbReference type="Proteomes" id="UP000245768"/>
    </source>
</evidence>
<evidence type="ECO:0000313" key="1">
    <source>
        <dbReference type="EMBL" id="PWN90381.1"/>
    </source>
</evidence>